<comment type="caution">
    <text evidence="2">The sequence shown here is derived from an EMBL/GenBank/DDBJ whole genome shotgun (WGS) entry which is preliminary data.</text>
</comment>
<evidence type="ECO:0008006" key="4">
    <source>
        <dbReference type="Google" id="ProtNLM"/>
    </source>
</evidence>
<evidence type="ECO:0000313" key="3">
    <source>
        <dbReference type="Proteomes" id="UP000053860"/>
    </source>
</evidence>
<dbReference type="Proteomes" id="UP000053860">
    <property type="component" value="Unassembled WGS sequence"/>
</dbReference>
<accession>A0A101HKU0</accession>
<gene>
    <name evidence="2" type="ORF">XD92_0149</name>
</gene>
<dbReference type="Pfam" id="PF13715">
    <property type="entry name" value="CarbopepD_reg_2"/>
    <property type="match status" value="1"/>
</dbReference>
<organism evidence="2 3">
    <name type="scientific">Proteiniphilum acetatigenes</name>
    <dbReference type="NCBI Taxonomy" id="294710"/>
    <lineage>
        <taxon>Bacteria</taxon>
        <taxon>Pseudomonadati</taxon>
        <taxon>Bacteroidota</taxon>
        <taxon>Bacteroidia</taxon>
        <taxon>Bacteroidales</taxon>
        <taxon>Dysgonomonadaceae</taxon>
        <taxon>Proteiniphilum</taxon>
    </lineage>
</organism>
<protein>
    <recommendedName>
        <fullName evidence="4">TonB-dependent receptor</fullName>
    </recommendedName>
</protein>
<reference evidence="3" key="1">
    <citation type="journal article" date="2015" name="MBio">
        <title>Genome-Resolved Metagenomic Analysis Reveals Roles for Candidate Phyla and Other Microbial Community Members in Biogeochemical Transformations in Oil Reservoirs.</title>
        <authorList>
            <person name="Hu P."/>
            <person name="Tom L."/>
            <person name="Singh A."/>
            <person name="Thomas B.C."/>
            <person name="Baker B.J."/>
            <person name="Piceno Y.M."/>
            <person name="Andersen G.L."/>
            <person name="Banfield J.F."/>
        </authorList>
    </citation>
    <scope>NUCLEOTIDE SEQUENCE [LARGE SCALE GENOMIC DNA]</scope>
</reference>
<dbReference type="EMBL" id="LGGN01000013">
    <property type="protein sequence ID" value="KUK78646.1"/>
    <property type="molecule type" value="Genomic_DNA"/>
</dbReference>
<evidence type="ECO:0000256" key="1">
    <source>
        <dbReference type="SAM" id="SignalP"/>
    </source>
</evidence>
<keyword evidence="1" id="KW-0732">Signal</keyword>
<dbReference type="Gene3D" id="2.60.40.1120">
    <property type="entry name" value="Carboxypeptidase-like, regulatory domain"/>
    <property type="match status" value="1"/>
</dbReference>
<dbReference type="InterPro" id="IPR013784">
    <property type="entry name" value="Carb-bd-like_fold"/>
</dbReference>
<sequence length="121" mass="13043">MKSMLLLASSLLITVSAFAGTESNEAKKENESQPAAPVEMVQTLQLTGSVVDEKNQEALAGAAIVVDGRKYYSDLDGNFAIKNVKPGRYSVMVELISYESATMEVDLSGSNRELKIGLLQK</sequence>
<feature type="signal peptide" evidence="1">
    <location>
        <begin position="1"/>
        <end position="19"/>
    </location>
</feature>
<feature type="chain" id="PRO_5007096976" description="TonB-dependent receptor" evidence="1">
    <location>
        <begin position="20"/>
        <end position="121"/>
    </location>
</feature>
<dbReference type="GO" id="GO:0030246">
    <property type="term" value="F:carbohydrate binding"/>
    <property type="evidence" value="ECO:0007669"/>
    <property type="project" value="InterPro"/>
</dbReference>
<dbReference type="SUPFAM" id="SSF49452">
    <property type="entry name" value="Starch-binding domain-like"/>
    <property type="match status" value="1"/>
</dbReference>
<proteinExistence type="predicted"/>
<dbReference type="AlphaFoldDB" id="A0A101HKU0"/>
<name>A0A101HKU0_9BACT</name>
<evidence type="ECO:0000313" key="2">
    <source>
        <dbReference type="EMBL" id="KUK78646.1"/>
    </source>
</evidence>